<organism evidence="1">
    <name type="scientific">Rhizophora mucronata</name>
    <name type="common">Asiatic mangrove</name>
    <dbReference type="NCBI Taxonomy" id="61149"/>
    <lineage>
        <taxon>Eukaryota</taxon>
        <taxon>Viridiplantae</taxon>
        <taxon>Streptophyta</taxon>
        <taxon>Embryophyta</taxon>
        <taxon>Tracheophyta</taxon>
        <taxon>Spermatophyta</taxon>
        <taxon>Magnoliopsida</taxon>
        <taxon>eudicotyledons</taxon>
        <taxon>Gunneridae</taxon>
        <taxon>Pentapetalae</taxon>
        <taxon>rosids</taxon>
        <taxon>fabids</taxon>
        <taxon>Malpighiales</taxon>
        <taxon>Rhizophoraceae</taxon>
        <taxon>Rhizophora</taxon>
    </lineage>
</organism>
<protein>
    <submittedName>
        <fullName evidence="1">Uncharacterized protein</fullName>
    </submittedName>
</protein>
<reference evidence="1" key="1">
    <citation type="submission" date="2018-02" db="EMBL/GenBank/DDBJ databases">
        <title>Rhizophora mucronata_Transcriptome.</title>
        <authorList>
            <person name="Meera S.P."/>
            <person name="Sreeshan A."/>
            <person name="Augustine A."/>
        </authorList>
    </citation>
    <scope>NUCLEOTIDE SEQUENCE</scope>
    <source>
        <tissue evidence="1">Leaf</tissue>
    </source>
</reference>
<evidence type="ECO:0000313" key="1">
    <source>
        <dbReference type="EMBL" id="MBX67705.1"/>
    </source>
</evidence>
<accession>A0A2P2QLD6</accession>
<dbReference type="EMBL" id="GGEC01087221">
    <property type="protein sequence ID" value="MBX67705.1"/>
    <property type="molecule type" value="Transcribed_RNA"/>
</dbReference>
<sequence>MLLNADQLLSKRESLVFVSFFAAVISSMCQMQSAST</sequence>
<name>A0A2P2QLD6_RHIMU</name>
<proteinExistence type="predicted"/>
<dbReference type="AlphaFoldDB" id="A0A2P2QLD6"/>